<dbReference type="PROSITE" id="PS51186">
    <property type="entry name" value="GNAT"/>
    <property type="match status" value="2"/>
</dbReference>
<evidence type="ECO:0000259" key="3">
    <source>
        <dbReference type="PROSITE" id="PS51186"/>
    </source>
</evidence>
<keyword evidence="5" id="KW-1185">Reference proteome</keyword>
<organism evidence="4 5">
    <name type="scientific">Actinorhabdospora filicis</name>
    <dbReference type="NCBI Taxonomy" id="1785913"/>
    <lineage>
        <taxon>Bacteria</taxon>
        <taxon>Bacillati</taxon>
        <taxon>Actinomycetota</taxon>
        <taxon>Actinomycetes</taxon>
        <taxon>Micromonosporales</taxon>
        <taxon>Micromonosporaceae</taxon>
        <taxon>Actinorhabdospora</taxon>
    </lineage>
</organism>
<sequence length="293" mass="30390">MLIRTPVPGDTPARLALARAATPYTMASADLIDRIDARSAPGDRRLTLLAEAGGEVIGVGTAATDRFLAPGASTANVIVAPGHRGRGYGAALWARLAAHLDGAGAAVVHAATDHDAGVAFAGRRGFAVAAETRVSAVDPREVAEPAVPASLALVPLADPAAMRGAYALHRLTDLPSVVEYRDLSFADWRARATNAGVLDLDCSLVVFEDGEPIALTMINISGTRGFNSLAATRADHRGRGLAGLVKAASLRAAAAKGVTLVATYNDADNAPMIAVNTRLGYRPYATRRELRRG</sequence>
<dbReference type="Pfam" id="PF00583">
    <property type="entry name" value="Acetyltransf_1"/>
    <property type="match status" value="2"/>
</dbReference>
<evidence type="ECO:0000313" key="4">
    <source>
        <dbReference type="EMBL" id="GLZ75297.1"/>
    </source>
</evidence>
<comment type="caution">
    <text evidence="4">The sequence shown here is derived from an EMBL/GenBank/DDBJ whole genome shotgun (WGS) entry which is preliminary data.</text>
</comment>
<evidence type="ECO:0000256" key="1">
    <source>
        <dbReference type="ARBA" id="ARBA00022679"/>
    </source>
</evidence>
<gene>
    <name evidence="4" type="ORF">Afil01_01040</name>
</gene>
<dbReference type="CDD" id="cd04301">
    <property type="entry name" value="NAT_SF"/>
    <property type="match status" value="1"/>
</dbReference>
<dbReference type="RefSeq" id="WP_285660539.1">
    <property type="nucleotide sequence ID" value="NZ_BSTX01000001.1"/>
</dbReference>
<dbReference type="AlphaFoldDB" id="A0A9W6SFY7"/>
<dbReference type="PANTHER" id="PTHR43877:SF6">
    <property type="entry name" value="GCN5-RELATED N-ACETYLTRANSFERASE"/>
    <property type="match status" value="1"/>
</dbReference>
<feature type="domain" description="N-acetyltransferase" evidence="3">
    <location>
        <begin position="1"/>
        <end position="154"/>
    </location>
</feature>
<dbReference type="GO" id="GO:0016747">
    <property type="term" value="F:acyltransferase activity, transferring groups other than amino-acyl groups"/>
    <property type="evidence" value="ECO:0007669"/>
    <property type="project" value="InterPro"/>
</dbReference>
<reference evidence="4" key="1">
    <citation type="submission" date="2023-03" db="EMBL/GenBank/DDBJ databases">
        <title>Actinorhabdospora filicis NBRC 111898.</title>
        <authorList>
            <person name="Ichikawa N."/>
            <person name="Sato H."/>
            <person name="Tonouchi N."/>
        </authorList>
    </citation>
    <scope>NUCLEOTIDE SEQUENCE</scope>
    <source>
        <strain evidence="4">NBRC 111898</strain>
    </source>
</reference>
<evidence type="ECO:0000256" key="2">
    <source>
        <dbReference type="ARBA" id="ARBA00023315"/>
    </source>
</evidence>
<dbReference type="EMBL" id="BSTX01000001">
    <property type="protein sequence ID" value="GLZ75297.1"/>
    <property type="molecule type" value="Genomic_DNA"/>
</dbReference>
<keyword evidence="2" id="KW-0012">Acyltransferase</keyword>
<dbReference type="InterPro" id="IPR000182">
    <property type="entry name" value="GNAT_dom"/>
</dbReference>
<evidence type="ECO:0000313" key="5">
    <source>
        <dbReference type="Proteomes" id="UP001165079"/>
    </source>
</evidence>
<accession>A0A9W6SFY7</accession>
<dbReference type="Gene3D" id="3.40.630.30">
    <property type="match status" value="1"/>
</dbReference>
<dbReference type="InterPro" id="IPR050832">
    <property type="entry name" value="Bact_Acetyltransf"/>
</dbReference>
<name>A0A9W6SFY7_9ACTN</name>
<dbReference type="SUPFAM" id="SSF55729">
    <property type="entry name" value="Acyl-CoA N-acyltransferases (Nat)"/>
    <property type="match status" value="2"/>
</dbReference>
<dbReference type="PANTHER" id="PTHR43877">
    <property type="entry name" value="AMINOALKYLPHOSPHONATE N-ACETYLTRANSFERASE-RELATED-RELATED"/>
    <property type="match status" value="1"/>
</dbReference>
<proteinExistence type="predicted"/>
<feature type="domain" description="N-acetyltransferase" evidence="3">
    <location>
        <begin position="152"/>
        <end position="293"/>
    </location>
</feature>
<keyword evidence="1" id="KW-0808">Transferase</keyword>
<protein>
    <submittedName>
        <fullName evidence="4">GNAT family N-acetyltransferase</fullName>
    </submittedName>
</protein>
<dbReference type="InterPro" id="IPR016181">
    <property type="entry name" value="Acyl_CoA_acyltransferase"/>
</dbReference>
<dbReference type="Proteomes" id="UP001165079">
    <property type="component" value="Unassembled WGS sequence"/>
</dbReference>